<dbReference type="InterPro" id="IPR029045">
    <property type="entry name" value="ClpP/crotonase-like_dom_sf"/>
</dbReference>
<dbReference type="OrthoDB" id="5936191at2"/>
<sequence length="206" mass="22305">MRRGRRFGLLVGFLLLVLGGWSLWAEVDDCGGLCIYPSQGAVHVGDIHPIGGIVYVGATAWFAIRYVEPIRLRFNSGGGDFATARLMAAWTRFLTSYHPIRAELSADARCGSSCTIIWAAAPTRIADRNGVFFFHAVRWALISDPAWRFVGLGGQTRLMSAAVAAVDPRLAAYLESRGAYDGQGRDVTLLASDIAALGGPYVTVRR</sequence>
<gene>
    <name evidence="1" type="ORF">SAMN07250955_101445</name>
</gene>
<organism evidence="1 2">
    <name type="scientific">Arboricoccus pini</name>
    <dbReference type="NCBI Taxonomy" id="1963835"/>
    <lineage>
        <taxon>Bacteria</taxon>
        <taxon>Pseudomonadati</taxon>
        <taxon>Pseudomonadota</taxon>
        <taxon>Alphaproteobacteria</taxon>
        <taxon>Geminicoccales</taxon>
        <taxon>Geminicoccaceae</taxon>
        <taxon>Arboricoccus</taxon>
    </lineage>
</organism>
<protein>
    <submittedName>
        <fullName evidence="1">Uncharacterized protein</fullName>
    </submittedName>
</protein>
<dbReference type="EMBL" id="FYEH01000001">
    <property type="protein sequence ID" value="SNB54828.1"/>
    <property type="molecule type" value="Genomic_DNA"/>
</dbReference>
<evidence type="ECO:0000313" key="1">
    <source>
        <dbReference type="EMBL" id="SNB54828.1"/>
    </source>
</evidence>
<dbReference type="RefSeq" id="WP_088559737.1">
    <property type="nucleotide sequence ID" value="NZ_FYEH01000001.1"/>
</dbReference>
<proteinExistence type="predicted"/>
<evidence type="ECO:0000313" key="2">
    <source>
        <dbReference type="Proteomes" id="UP000197065"/>
    </source>
</evidence>
<dbReference type="Proteomes" id="UP000197065">
    <property type="component" value="Unassembled WGS sequence"/>
</dbReference>
<reference evidence="1 2" key="1">
    <citation type="submission" date="2017-06" db="EMBL/GenBank/DDBJ databases">
        <authorList>
            <person name="Kim H.J."/>
            <person name="Triplett B.A."/>
        </authorList>
    </citation>
    <scope>NUCLEOTIDE SEQUENCE [LARGE SCALE GENOMIC DNA]</scope>
    <source>
        <strain evidence="1 2">B29T1</strain>
    </source>
</reference>
<dbReference type="SUPFAM" id="SSF52096">
    <property type="entry name" value="ClpP/crotonase"/>
    <property type="match status" value="1"/>
</dbReference>
<keyword evidence="2" id="KW-1185">Reference proteome</keyword>
<accession>A0A212Q653</accession>
<dbReference type="AlphaFoldDB" id="A0A212Q653"/>
<dbReference type="Gene3D" id="3.90.226.10">
    <property type="entry name" value="2-enoyl-CoA Hydratase, Chain A, domain 1"/>
    <property type="match status" value="1"/>
</dbReference>
<name>A0A212Q653_9PROT</name>